<proteinExistence type="predicted"/>
<feature type="compositionally biased region" description="Polar residues" evidence="1">
    <location>
        <begin position="189"/>
        <end position="199"/>
    </location>
</feature>
<dbReference type="Proteomes" id="UP001652680">
    <property type="component" value="Unassembled WGS sequence"/>
</dbReference>
<reference evidence="2" key="2">
    <citation type="submission" date="2025-05" db="UniProtKB">
        <authorList>
            <consortium name="EnsemblMetazoa"/>
        </authorList>
    </citation>
    <scope>IDENTIFICATION</scope>
</reference>
<organism evidence="2 3">
    <name type="scientific">Drosophila rhopaloa</name>
    <name type="common">Fruit fly</name>
    <dbReference type="NCBI Taxonomy" id="1041015"/>
    <lineage>
        <taxon>Eukaryota</taxon>
        <taxon>Metazoa</taxon>
        <taxon>Ecdysozoa</taxon>
        <taxon>Arthropoda</taxon>
        <taxon>Hexapoda</taxon>
        <taxon>Insecta</taxon>
        <taxon>Pterygota</taxon>
        <taxon>Neoptera</taxon>
        <taxon>Endopterygota</taxon>
        <taxon>Diptera</taxon>
        <taxon>Brachycera</taxon>
        <taxon>Muscomorpha</taxon>
        <taxon>Ephydroidea</taxon>
        <taxon>Drosophilidae</taxon>
        <taxon>Drosophila</taxon>
        <taxon>Sophophora</taxon>
    </lineage>
</organism>
<name>A0ABM5JD62_DRORH</name>
<evidence type="ECO:0000313" key="3">
    <source>
        <dbReference type="Proteomes" id="UP001652680"/>
    </source>
</evidence>
<feature type="compositionally biased region" description="Basic and acidic residues" evidence="1">
    <location>
        <begin position="101"/>
        <end position="114"/>
    </location>
</feature>
<feature type="region of interest" description="Disordered" evidence="1">
    <location>
        <begin position="75"/>
        <end position="126"/>
    </location>
</feature>
<evidence type="ECO:0000256" key="1">
    <source>
        <dbReference type="SAM" id="MobiDB-lite"/>
    </source>
</evidence>
<sequence>MANNNNDDNDIKIMAHSLPTRVQAAGGSWLNLQHVAPHKSGPMRTMMTNTTTTIVIRNMSIYDYLRQHLCGSKRQRSTFEPHPSSNCPASKLRKHNFSNYQKEREREREREREKQHKHKDHRSRGRPSMDDYDIRFFFYLNSLILFTMSCSRQSAAEGDDLKHFICDRIRKFDRLRRKARKRRKRRPKQQQLTENQMHL</sequence>
<accession>A0ABM5JD62</accession>
<reference evidence="3" key="1">
    <citation type="journal article" date="2021" name="Elife">
        <title>Highly contiguous assemblies of 101 drosophilid genomes.</title>
        <authorList>
            <person name="Kim B.Y."/>
            <person name="Wang J.R."/>
            <person name="Miller D.E."/>
            <person name="Barmina O."/>
            <person name="Delaney E."/>
            <person name="Thompson A."/>
            <person name="Comeault A.A."/>
            <person name="Peede D."/>
            <person name="D'Agostino E.R."/>
            <person name="Pelaez J."/>
            <person name="Aguilar J.M."/>
            <person name="Haji D."/>
            <person name="Matsunaga T."/>
            <person name="Armstrong E.E."/>
            <person name="Zych M."/>
            <person name="Ogawa Y."/>
            <person name="Stamenkovic-Radak M."/>
            <person name="Jelic M."/>
            <person name="Veselinovic M.S."/>
            <person name="Tanaskovic M."/>
            <person name="Eric P."/>
            <person name="Gao J.J."/>
            <person name="Katoh T.K."/>
            <person name="Toda M.J."/>
            <person name="Watabe H."/>
            <person name="Watada M."/>
            <person name="Davis J.S."/>
            <person name="Moyle L.C."/>
            <person name="Manoli G."/>
            <person name="Bertolini E."/>
            <person name="Kostal V."/>
            <person name="Hawley R.S."/>
            <person name="Takahashi A."/>
            <person name="Jones C.D."/>
            <person name="Price D.K."/>
            <person name="Whiteman N."/>
            <person name="Kopp A."/>
            <person name="Matute D.R."/>
            <person name="Petrov D.A."/>
        </authorList>
    </citation>
    <scope>NUCLEOTIDE SEQUENCE [LARGE SCALE GENOMIC DNA]</scope>
</reference>
<protein>
    <submittedName>
        <fullName evidence="2">Uncharacterized protein</fullName>
    </submittedName>
</protein>
<keyword evidence="3" id="KW-1185">Reference proteome</keyword>
<dbReference type="GeneID" id="123037947"/>
<dbReference type="RefSeq" id="XP_044316760.1">
    <property type="nucleotide sequence ID" value="XM_044460825.1"/>
</dbReference>
<dbReference type="EnsemblMetazoa" id="XM_044460825.1">
    <property type="protein sequence ID" value="XP_044316760.1"/>
    <property type="gene ID" value="LOC123037947"/>
</dbReference>
<evidence type="ECO:0000313" key="2">
    <source>
        <dbReference type="EnsemblMetazoa" id="XP_044316760.1"/>
    </source>
</evidence>
<feature type="region of interest" description="Disordered" evidence="1">
    <location>
        <begin position="177"/>
        <end position="199"/>
    </location>
</feature>
<feature type="compositionally biased region" description="Basic residues" evidence="1">
    <location>
        <begin position="177"/>
        <end position="188"/>
    </location>
</feature>
<feature type="compositionally biased region" description="Basic residues" evidence="1">
    <location>
        <begin position="115"/>
        <end position="125"/>
    </location>
</feature>